<evidence type="ECO:0000313" key="2">
    <source>
        <dbReference type="Proteomes" id="UP001054945"/>
    </source>
</evidence>
<keyword evidence="2" id="KW-1185">Reference proteome</keyword>
<sequence>MDTGNLNYNFFDGHCYFSFALQSLSAFSASHVMSYHPLKVKTSNPKTGRLTENMCEFLVDTIGGRGEDCNFKPIGRTPAYEFNVIDDIGSAPFAEVSNLAPFVQKRNTLFT</sequence>
<accession>A0AAV4NUS8</accession>
<comment type="caution">
    <text evidence="1">The sequence shown here is derived from an EMBL/GenBank/DDBJ whole genome shotgun (WGS) entry which is preliminary data.</text>
</comment>
<organism evidence="1 2">
    <name type="scientific">Caerostris extrusa</name>
    <name type="common">Bark spider</name>
    <name type="synonym">Caerostris bankana</name>
    <dbReference type="NCBI Taxonomy" id="172846"/>
    <lineage>
        <taxon>Eukaryota</taxon>
        <taxon>Metazoa</taxon>
        <taxon>Ecdysozoa</taxon>
        <taxon>Arthropoda</taxon>
        <taxon>Chelicerata</taxon>
        <taxon>Arachnida</taxon>
        <taxon>Araneae</taxon>
        <taxon>Araneomorphae</taxon>
        <taxon>Entelegynae</taxon>
        <taxon>Araneoidea</taxon>
        <taxon>Araneidae</taxon>
        <taxon>Caerostris</taxon>
    </lineage>
</organism>
<proteinExistence type="predicted"/>
<gene>
    <name evidence="1" type="ORF">CEXT_357581</name>
</gene>
<evidence type="ECO:0000313" key="1">
    <source>
        <dbReference type="EMBL" id="GIX87498.1"/>
    </source>
</evidence>
<protein>
    <submittedName>
        <fullName evidence="1">Uncharacterized protein</fullName>
    </submittedName>
</protein>
<reference evidence="1 2" key="1">
    <citation type="submission" date="2021-06" db="EMBL/GenBank/DDBJ databases">
        <title>Caerostris extrusa draft genome.</title>
        <authorList>
            <person name="Kono N."/>
            <person name="Arakawa K."/>
        </authorList>
    </citation>
    <scope>NUCLEOTIDE SEQUENCE [LARGE SCALE GENOMIC DNA]</scope>
</reference>
<dbReference type="Proteomes" id="UP001054945">
    <property type="component" value="Unassembled WGS sequence"/>
</dbReference>
<dbReference type="AlphaFoldDB" id="A0AAV4NUS8"/>
<dbReference type="EMBL" id="BPLR01003683">
    <property type="protein sequence ID" value="GIX87498.1"/>
    <property type="molecule type" value="Genomic_DNA"/>
</dbReference>
<name>A0AAV4NUS8_CAEEX</name>